<comment type="caution">
    <text evidence="3">The sequence shown here is derived from an EMBL/GenBank/DDBJ whole genome shotgun (WGS) entry which is preliminary data.</text>
</comment>
<gene>
    <name evidence="3" type="ORF">LQV63_12940</name>
</gene>
<dbReference type="RefSeq" id="WP_233697006.1">
    <property type="nucleotide sequence ID" value="NZ_JAJNBZ010000008.1"/>
</dbReference>
<dbReference type="PANTHER" id="PTHR35024">
    <property type="entry name" value="HYPOTHETICAL CYTOSOLIC PROTEIN"/>
    <property type="match status" value="1"/>
</dbReference>
<keyword evidence="4" id="KW-1185">Reference proteome</keyword>
<dbReference type="EMBL" id="JAJNBZ010000008">
    <property type="protein sequence ID" value="MCE5170217.1"/>
    <property type="molecule type" value="Genomic_DNA"/>
</dbReference>
<dbReference type="Pfam" id="PF04519">
    <property type="entry name" value="Bactofilin"/>
    <property type="match status" value="1"/>
</dbReference>
<feature type="region of interest" description="Disordered" evidence="2">
    <location>
        <begin position="120"/>
        <end position="141"/>
    </location>
</feature>
<name>A0ABS8YGK0_9BACL</name>
<evidence type="ECO:0000313" key="3">
    <source>
        <dbReference type="EMBL" id="MCE5170217.1"/>
    </source>
</evidence>
<proteinExistence type="inferred from homology"/>
<organism evidence="3 4">
    <name type="scientific">Paenibacillus profundus</name>
    <dbReference type="NCBI Taxonomy" id="1173085"/>
    <lineage>
        <taxon>Bacteria</taxon>
        <taxon>Bacillati</taxon>
        <taxon>Bacillota</taxon>
        <taxon>Bacilli</taxon>
        <taxon>Bacillales</taxon>
        <taxon>Paenibacillaceae</taxon>
        <taxon>Paenibacillus</taxon>
    </lineage>
</organism>
<evidence type="ECO:0000313" key="4">
    <source>
        <dbReference type="Proteomes" id="UP001199916"/>
    </source>
</evidence>
<dbReference type="InterPro" id="IPR007607">
    <property type="entry name" value="BacA/B"/>
</dbReference>
<reference evidence="3 4" key="1">
    <citation type="submission" date="2021-11" db="EMBL/GenBank/DDBJ databases">
        <title>Draft genome sequence of Paenibacillus profundus YoMME, a new Gram-positive bacteria with exoelectrogenic properties.</title>
        <authorList>
            <person name="Hubenova Y."/>
            <person name="Hubenova E."/>
            <person name="Manasiev Y."/>
            <person name="Peykov S."/>
            <person name="Mitov M."/>
        </authorList>
    </citation>
    <scope>NUCLEOTIDE SEQUENCE [LARGE SCALE GENOMIC DNA]</scope>
    <source>
        <strain evidence="3 4">YoMME</strain>
    </source>
</reference>
<dbReference type="PANTHER" id="PTHR35024:SF4">
    <property type="entry name" value="POLYMER-FORMING CYTOSKELETAL PROTEIN"/>
    <property type="match status" value="1"/>
</dbReference>
<sequence length="141" mass="14725">MFSKASNAKKPPGTDTLIGQATKLEGQLDCDTDLRIEGTVKGDVTCSRDVTIGETGIVESNMRAANVIIAGTLNGDVDVTGTLIIEQTGRLTGNTSCSAFIIKEGGHFNGTSRMSVEAHDKQSAKHGKAAKQRAAEAAMES</sequence>
<evidence type="ECO:0000256" key="1">
    <source>
        <dbReference type="ARBA" id="ARBA00044755"/>
    </source>
</evidence>
<evidence type="ECO:0000256" key="2">
    <source>
        <dbReference type="SAM" id="MobiDB-lite"/>
    </source>
</evidence>
<protein>
    <submittedName>
        <fullName evidence="3">Polymer-forming cytoskeletal protein</fullName>
    </submittedName>
</protein>
<comment type="similarity">
    <text evidence="1">Belongs to the bactofilin family.</text>
</comment>
<dbReference type="Proteomes" id="UP001199916">
    <property type="component" value="Unassembled WGS sequence"/>
</dbReference>
<accession>A0ABS8YGK0</accession>